<proteinExistence type="inferred from homology"/>
<dbReference type="InterPro" id="IPR036554">
    <property type="entry name" value="GHMP_kinase_C_sf"/>
</dbReference>
<keyword evidence="3" id="KW-0547">Nucleotide-binding</keyword>
<dbReference type="InterPro" id="IPR006203">
    <property type="entry name" value="GHMP_knse_ATP-bd_CS"/>
</dbReference>
<evidence type="ECO:0000256" key="3">
    <source>
        <dbReference type="ARBA" id="ARBA00022741"/>
    </source>
</evidence>
<dbReference type="Pfam" id="PF00288">
    <property type="entry name" value="GHMP_kinases_N"/>
    <property type="match status" value="1"/>
</dbReference>
<dbReference type="InterPro" id="IPR000705">
    <property type="entry name" value="Galactokinase"/>
</dbReference>
<dbReference type="NCBIfam" id="TIGR00131">
    <property type="entry name" value="gal_kin"/>
    <property type="match status" value="1"/>
</dbReference>
<dbReference type="Proteomes" id="UP001501536">
    <property type="component" value="Unassembled WGS sequence"/>
</dbReference>
<feature type="domain" description="GHMP kinase C-terminal" evidence="10">
    <location>
        <begin position="352"/>
        <end position="423"/>
    </location>
</feature>
<dbReference type="InterPro" id="IPR006204">
    <property type="entry name" value="GHMP_kinase_N_dom"/>
</dbReference>
<sequence>MTSHPKDSHAEGSHARTSHSSGPSDAADLIDHFRAVFGDDPDGVWAAPGRVNLIGEHTDYNEGFVLPFAIEHTARVALRRTETGELRIAGRQEVAGAGLVRVDLAALRGGPSPRELGSDAAGAAATGAEDAAPEVLGGDLPGWARYVAGVLWSLGREAGAADVGPGYDVVLDSSVPIGAGLSSSAAIECAVGVAVNDLAGLGHGLDELVLIAQRAENDFVGAPTGILDQSASLLSQDGHALFLDCRTRESRGVPLALAEAGLEILAIDTRVSHAHESGGYGQLRDACELGARELGVQALRDVEESELPAARDQLSPEVYARVKHIVTENQRVLDAVRLLDSVDFRAAGETERRELGRLLTDSHASMRDDFGNSCPELDLAVDTAVAAGAYGARMTGGGFGGTAIALVRAADAERIGEAVREAFGRTGYAAPEVFGVRPAAGARRLV</sequence>
<keyword evidence="2" id="KW-0808">Transferase</keyword>
<feature type="region of interest" description="Disordered" evidence="8">
    <location>
        <begin position="1"/>
        <end position="25"/>
    </location>
</feature>
<evidence type="ECO:0000313" key="13">
    <source>
        <dbReference type="Proteomes" id="UP001501536"/>
    </source>
</evidence>
<keyword evidence="4" id="KW-0418">Kinase</keyword>
<comment type="caution">
    <text evidence="12">The sequence shown here is derived from an EMBL/GenBank/DDBJ whole genome shotgun (WGS) entry which is preliminary data.</text>
</comment>
<dbReference type="RefSeq" id="WP_344884598.1">
    <property type="nucleotide sequence ID" value="NZ_BAABCJ010000005.1"/>
</dbReference>
<keyword evidence="6" id="KW-0119">Carbohydrate metabolism</keyword>
<keyword evidence="13" id="KW-1185">Reference proteome</keyword>
<dbReference type="PRINTS" id="PR00959">
    <property type="entry name" value="MEVGALKINASE"/>
</dbReference>
<evidence type="ECO:0000259" key="10">
    <source>
        <dbReference type="Pfam" id="PF08544"/>
    </source>
</evidence>
<evidence type="ECO:0000256" key="4">
    <source>
        <dbReference type="ARBA" id="ARBA00022777"/>
    </source>
</evidence>
<dbReference type="PROSITE" id="PS00627">
    <property type="entry name" value="GHMP_KINASES_ATP"/>
    <property type="match status" value="1"/>
</dbReference>
<evidence type="ECO:0000256" key="8">
    <source>
        <dbReference type="SAM" id="MobiDB-lite"/>
    </source>
</evidence>
<name>A0ABP7DVQ1_9MICC</name>
<evidence type="ECO:0000256" key="5">
    <source>
        <dbReference type="ARBA" id="ARBA00022840"/>
    </source>
</evidence>
<dbReference type="InterPro" id="IPR014721">
    <property type="entry name" value="Ribsml_uS5_D2-typ_fold_subgr"/>
</dbReference>
<keyword evidence="6" id="KW-0299">Galactose metabolism</keyword>
<accession>A0ABP7DVQ1</accession>
<dbReference type="InterPro" id="IPR006206">
    <property type="entry name" value="Mevalonate/galactokinase"/>
</dbReference>
<dbReference type="PIRSF" id="PIRSF000530">
    <property type="entry name" value="Galactokinase"/>
    <property type="match status" value="1"/>
</dbReference>
<organism evidence="12 13">
    <name type="scientific">Zhihengliuella alba</name>
    <dbReference type="NCBI Taxonomy" id="547018"/>
    <lineage>
        <taxon>Bacteria</taxon>
        <taxon>Bacillati</taxon>
        <taxon>Actinomycetota</taxon>
        <taxon>Actinomycetes</taxon>
        <taxon>Micrococcales</taxon>
        <taxon>Micrococcaceae</taxon>
        <taxon>Zhihengliuella</taxon>
    </lineage>
</organism>
<feature type="domain" description="GHMP kinase N-terminal" evidence="9">
    <location>
        <begin position="146"/>
        <end position="235"/>
    </location>
</feature>
<evidence type="ECO:0000256" key="1">
    <source>
        <dbReference type="ARBA" id="ARBA00006566"/>
    </source>
</evidence>
<dbReference type="PRINTS" id="PR00473">
    <property type="entry name" value="GALCTOKINASE"/>
</dbReference>
<reference evidence="13" key="1">
    <citation type="journal article" date="2019" name="Int. J. Syst. Evol. Microbiol.">
        <title>The Global Catalogue of Microorganisms (GCM) 10K type strain sequencing project: providing services to taxonomists for standard genome sequencing and annotation.</title>
        <authorList>
            <consortium name="The Broad Institute Genomics Platform"/>
            <consortium name="The Broad Institute Genome Sequencing Center for Infectious Disease"/>
            <person name="Wu L."/>
            <person name="Ma J."/>
        </authorList>
    </citation>
    <scope>NUCLEOTIDE SEQUENCE [LARGE SCALE GENOMIC DNA]</scope>
    <source>
        <strain evidence="13">JCM 16961</strain>
    </source>
</reference>
<dbReference type="PANTHER" id="PTHR10457">
    <property type="entry name" value="MEVALONATE KINASE/GALACTOKINASE"/>
    <property type="match status" value="1"/>
</dbReference>
<dbReference type="Pfam" id="PF08544">
    <property type="entry name" value="GHMP_kinases_C"/>
    <property type="match status" value="1"/>
</dbReference>
<evidence type="ECO:0000256" key="2">
    <source>
        <dbReference type="ARBA" id="ARBA00022679"/>
    </source>
</evidence>
<dbReference type="EMBL" id="BAABCJ010000005">
    <property type="protein sequence ID" value="GAA3708650.1"/>
    <property type="molecule type" value="Genomic_DNA"/>
</dbReference>
<evidence type="ECO:0000256" key="7">
    <source>
        <dbReference type="NCBIfam" id="TIGR00131"/>
    </source>
</evidence>
<evidence type="ECO:0000313" key="12">
    <source>
        <dbReference type="EMBL" id="GAA3708650.1"/>
    </source>
</evidence>
<dbReference type="Gene3D" id="3.30.230.10">
    <property type="match status" value="1"/>
</dbReference>
<dbReference type="SUPFAM" id="SSF55060">
    <property type="entry name" value="GHMP Kinase, C-terminal domain"/>
    <property type="match status" value="1"/>
</dbReference>
<dbReference type="EC" id="2.7.1.6" evidence="7"/>
<dbReference type="InterPro" id="IPR020568">
    <property type="entry name" value="Ribosomal_Su5_D2-typ_SF"/>
</dbReference>
<evidence type="ECO:0000259" key="9">
    <source>
        <dbReference type="Pfam" id="PF00288"/>
    </source>
</evidence>
<dbReference type="PROSITE" id="PS00106">
    <property type="entry name" value="GALACTOKINASE"/>
    <property type="match status" value="1"/>
</dbReference>
<dbReference type="Pfam" id="PF10509">
    <property type="entry name" value="GalKase_gal_bdg"/>
    <property type="match status" value="1"/>
</dbReference>
<dbReference type="SUPFAM" id="SSF54211">
    <property type="entry name" value="Ribosomal protein S5 domain 2-like"/>
    <property type="match status" value="1"/>
</dbReference>
<gene>
    <name evidence="12" type="primary">galK</name>
    <name evidence="12" type="ORF">GCM10022377_23040</name>
</gene>
<feature type="compositionally biased region" description="Basic and acidic residues" evidence="8">
    <location>
        <begin position="1"/>
        <end position="14"/>
    </location>
</feature>
<protein>
    <recommendedName>
        <fullName evidence="7">Galactokinase</fullName>
        <ecNumber evidence="7">2.7.1.6</ecNumber>
    </recommendedName>
</protein>
<evidence type="ECO:0000259" key="11">
    <source>
        <dbReference type="Pfam" id="PF10509"/>
    </source>
</evidence>
<dbReference type="InterPro" id="IPR019539">
    <property type="entry name" value="GalKase_N"/>
</dbReference>
<dbReference type="PANTHER" id="PTHR10457:SF7">
    <property type="entry name" value="GALACTOKINASE-RELATED"/>
    <property type="match status" value="1"/>
</dbReference>
<dbReference type="InterPro" id="IPR019741">
    <property type="entry name" value="Galactokinase_CS"/>
</dbReference>
<keyword evidence="5" id="KW-0067">ATP-binding</keyword>
<feature type="domain" description="Galactokinase N-terminal" evidence="11">
    <location>
        <begin position="32"/>
        <end position="80"/>
    </location>
</feature>
<comment type="similarity">
    <text evidence="1">Belongs to the GHMP kinase family. GalK subfamily.</text>
</comment>
<dbReference type="Gene3D" id="3.30.70.890">
    <property type="entry name" value="GHMP kinase, C-terminal domain"/>
    <property type="match status" value="1"/>
</dbReference>
<dbReference type="InterPro" id="IPR013750">
    <property type="entry name" value="GHMP_kinase_C_dom"/>
</dbReference>
<evidence type="ECO:0000256" key="6">
    <source>
        <dbReference type="ARBA" id="ARBA00023144"/>
    </source>
</evidence>